<evidence type="ECO:0000256" key="7">
    <source>
        <dbReference type="SAM" id="MobiDB-lite"/>
    </source>
</evidence>
<dbReference type="Proteomes" id="UP000016932">
    <property type="component" value="Unassembled WGS sequence"/>
</dbReference>
<dbReference type="AlphaFoldDB" id="M3AQX4"/>
<feature type="non-terminal residue" evidence="9">
    <location>
        <position position="404"/>
    </location>
</feature>
<dbReference type="SUPFAM" id="SSF52833">
    <property type="entry name" value="Thioredoxin-like"/>
    <property type="match status" value="2"/>
</dbReference>
<evidence type="ECO:0000259" key="8">
    <source>
        <dbReference type="PROSITE" id="PS51352"/>
    </source>
</evidence>
<keyword evidence="5" id="KW-0413">Isomerase</keyword>
<evidence type="ECO:0000313" key="10">
    <source>
        <dbReference type="Proteomes" id="UP000016932"/>
    </source>
</evidence>
<feature type="compositionally biased region" description="Basic and acidic residues" evidence="7">
    <location>
        <begin position="227"/>
        <end position="238"/>
    </location>
</feature>
<dbReference type="Gene3D" id="3.40.30.10">
    <property type="entry name" value="Glutaredoxin"/>
    <property type="match status" value="2"/>
</dbReference>
<dbReference type="InterPro" id="IPR036249">
    <property type="entry name" value="Thioredoxin-like_sf"/>
</dbReference>
<dbReference type="GO" id="GO:0034976">
    <property type="term" value="P:response to endoplasmic reticulum stress"/>
    <property type="evidence" value="ECO:0007669"/>
    <property type="project" value="TreeGrafter"/>
</dbReference>
<evidence type="ECO:0000256" key="3">
    <source>
        <dbReference type="ARBA" id="ARBA00012723"/>
    </source>
</evidence>
<feature type="domain" description="Thioredoxin" evidence="8">
    <location>
        <begin position="1"/>
        <end position="119"/>
    </location>
</feature>
<dbReference type="OrthoDB" id="10264505at2759"/>
<dbReference type="EC" id="5.3.4.1" evidence="3"/>
<name>M3AQX4_PSEFD</name>
<dbReference type="PROSITE" id="PS00194">
    <property type="entry name" value="THIOREDOXIN_1"/>
    <property type="match status" value="1"/>
</dbReference>
<dbReference type="PANTHER" id="PTHR45815">
    <property type="entry name" value="PROTEIN DISULFIDE-ISOMERASE A6"/>
    <property type="match status" value="1"/>
</dbReference>
<gene>
    <name evidence="9" type="ORF">MYCFIDRAFT_124120</name>
</gene>
<dbReference type="PROSITE" id="PS51352">
    <property type="entry name" value="THIOREDOXIN_2"/>
    <property type="match status" value="1"/>
</dbReference>
<comment type="catalytic activity">
    <reaction evidence="1">
        <text>Catalyzes the rearrangement of -S-S- bonds in proteins.</text>
        <dbReference type="EC" id="5.3.4.1"/>
    </reaction>
</comment>
<evidence type="ECO:0000256" key="4">
    <source>
        <dbReference type="ARBA" id="ARBA00023157"/>
    </source>
</evidence>
<evidence type="ECO:0000256" key="2">
    <source>
        <dbReference type="ARBA" id="ARBA00004319"/>
    </source>
</evidence>
<dbReference type="PANTHER" id="PTHR45815:SF3">
    <property type="entry name" value="PROTEIN DISULFIDE-ISOMERASE A6"/>
    <property type="match status" value="1"/>
</dbReference>
<dbReference type="Pfam" id="PF24541">
    <property type="entry name" value="Thioredox_PDIA6_C"/>
    <property type="match status" value="1"/>
</dbReference>
<evidence type="ECO:0000313" key="9">
    <source>
        <dbReference type="EMBL" id="EME79498.1"/>
    </source>
</evidence>
<feature type="region of interest" description="Disordered" evidence="7">
    <location>
        <begin position="218"/>
        <end position="274"/>
    </location>
</feature>
<comment type="subcellular location">
    <subcellularLocation>
        <location evidence="2">Endoplasmic reticulum lumen</location>
    </subcellularLocation>
</comment>
<dbReference type="InterPro" id="IPR013766">
    <property type="entry name" value="Thioredoxin_domain"/>
</dbReference>
<dbReference type="CDD" id="cd02981">
    <property type="entry name" value="PDI_b_family"/>
    <property type="match status" value="1"/>
</dbReference>
<dbReference type="STRING" id="383855.M3AQX4"/>
<dbReference type="HOGENOM" id="CLU_030577_0_0_1"/>
<organism evidence="9 10">
    <name type="scientific">Pseudocercospora fijiensis (strain CIRAD86)</name>
    <name type="common">Black leaf streak disease fungus</name>
    <name type="synonym">Mycosphaerella fijiensis</name>
    <dbReference type="NCBI Taxonomy" id="383855"/>
    <lineage>
        <taxon>Eukaryota</taxon>
        <taxon>Fungi</taxon>
        <taxon>Dikarya</taxon>
        <taxon>Ascomycota</taxon>
        <taxon>Pezizomycotina</taxon>
        <taxon>Dothideomycetes</taxon>
        <taxon>Dothideomycetidae</taxon>
        <taxon>Mycosphaerellales</taxon>
        <taxon>Mycosphaerellaceae</taxon>
        <taxon>Pseudocercospora</taxon>
    </lineage>
</organism>
<dbReference type="VEuPathDB" id="FungiDB:MYCFIDRAFT_124120"/>
<dbReference type="GO" id="GO:0015035">
    <property type="term" value="F:protein-disulfide reductase activity"/>
    <property type="evidence" value="ECO:0007669"/>
    <property type="project" value="TreeGrafter"/>
</dbReference>
<dbReference type="RefSeq" id="XP_007930200.1">
    <property type="nucleotide sequence ID" value="XM_007932009.1"/>
</dbReference>
<keyword evidence="4" id="KW-1015">Disulfide bond</keyword>
<feature type="non-terminal residue" evidence="9">
    <location>
        <position position="1"/>
    </location>
</feature>
<reference evidence="9 10" key="1">
    <citation type="journal article" date="2012" name="PLoS Pathog.">
        <title>Diverse lifestyles and strategies of plant pathogenesis encoded in the genomes of eighteen Dothideomycetes fungi.</title>
        <authorList>
            <person name="Ohm R.A."/>
            <person name="Feau N."/>
            <person name="Henrissat B."/>
            <person name="Schoch C.L."/>
            <person name="Horwitz B.A."/>
            <person name="Barry K.W."/>
            <person name="Condon B.J."/>
            <person name="Copeland A.C."/>
            <person name="Dhillon B."/>
            <person name="Glaser F."/>
            <person name="Hesse C.N."/>
            <person name="Kosti I."/>
            <person name="LaButti K."/>
            <person name="Lindquist E.A."/>
            <person name="Lucas S."/>
            <person name="Salamov A.A."/>
            <person name="Bradshaw R.E."/>
            <person name="Ciuffetti L."/>
            <person name="Hamelin R.C."/>
            <person name="Kema G.H.J."/>
            <person name="Lawrence C."/>
            <person name="Scott J.A."/>
            <person name="Spatafora J.W."/>
            <person name="Turgeon B.G."/>
            <person name="de Wit P.J.G.M."/>
            <person name="Zhong S."/>
            <person name="Goodwin S.B."/>
            <person name="Grigoriev I.V."/>
        </authorList>
    </citation>
    <scope>NUCLEOTIDE SEQUENCE [LARGE SCALE GENOMIC DNA]</scope>
    <source>
        <strain evidence="9 10">CIRAD86</strain>
    </source>
</reference>
<feature type="compositionally biased region" description="Low complexity" evidence="7">
    <location>
        <begin position="239"/>
        <end position="252"/>
    </location>
</feature>
<sequence length="404" mass="44059">LYSSSSPVLQVTTETFDSLILESNHTSMVEFYAPWCGYCKKMARDYQKAAKALQGLAKVAAVNCDVESNKGLCASLGVRGFPTLYIFKPGKKFGQPDMEGYDGARTSKAIVDAVVENIPNHVKRLKNATYAAWVADDTKPKAILFSNKRPVSALLKSVAIDFLDAIHIAQIRSKETDAVEAFNVDKFPTLVLLPGNGAEPITYDGEMKKDSIVKFLSTVASPNPDPSTKDKPKEDKEASSGSSDTDKSSASPDAHETPKAQPLKQASPKAASDAKAIPSIADGLILQQKCLNDKAGTSILAILPEEDEPSAQTSQAVKSLSELHQKHELAKRKLFPFYQLPPSNDQANALRKKLGLSTSEVEIVAVNGKRGWWTHFPSKEFTSIKIENWVDAIRMGDFKKTDMP</sequence>
<evidence type="ECO:0000256" key="5">
    <source>
        <dbReference type="ARBA" id="ARBA00023235"/>
    </source>
</evidence>
<dbReference type="GO" id="GO:0005788">
    <property type="term" value="C:endoplasmic reticulum lumen"/>
    <property type="evidence" value="ECO:0007669"/>
    <property type="project" value="UniProtKB-SubCell"/>
</dbReference>
<dbReference type="eggNOG" id="KOG0191">
    <property type="taxonomic scope" value="Eukaryota"/>
</dbReference>
<dbReference type="InterPro" id="IPR057305">
    <property type="entry name" value="Thioredox_PDIA6_C"/>
</dbReference>
<dbReference type="EMBL" id="KB446562">
    <property type="protein sequence ID" value="EME79498.1"/>
    <property type="molecule type" value="Genomic_DNA"/>
</dbReference>
<evidence type="ECO:0000256" key="6">
    <source>
        <dbReference type="ARBA" id="ARBA00023284"/>
    </source>
</evidence>
<proteinExistence type="predicted"/>
<dbReference type="GO" id="GO:0003756">
    <property type="term" value="F:protein disulfide isomerase activity"/>
    <property type="evidence" value="ECO:0007669"/>
    <property type="project" value="UniProtKB-EC"/>
</dbReference>
<dbReference type="InterPro" id="IPR017937">
    <property type="entry name" value="Thioredoxin_CS"/>
</dbReference>
<dbReference type="PRINTS" id="PR00421">
    <property type="entry name" value="THIOREDOXIN"/>
</dbReference>
<dbReference type="Pfam" id="PF00085">
    <property type="entry name" value="Thioredoxin"/>
    <property type="match status" value="1"/>
</dbReference>
<keyword evidence="10" id="KW-1185">Reference proteome</keyword>
<dbReference type="GeneID" id="19330524"/>
<evidence type="ECO:0000256" key="1">
    <source>
        <dbReference type="ARBA" id="ARBA00001182"/>
    </source>
</evidence>
<keyword evidence="6" id="KW-0676">Redox-active center</keyword>
<accession>M3AQX4</accession>
<dbReference type="KEGG" id="pfj:MYCFIDRAFT_124120"/>
<protein>
    <recommendedName>
        <fullName evidence="3">protein disulfide-isomerase</fullName>
        <ecNumber evidence="3">5.3.4.1</ecNumber>
    </recommendedName>
</protein>